<evidence type="ECO:0000313" key="2">
    <source>
        <dbReference type="EMBL" id="KAJ3836289.1"/>
    </source>
</evidence>
<dbReference type="EMBL" id="MU806332">
    <property type="protein sequence ID" value="KAJ3836289.1"/>
    <property type="molecule type" value="Genomic_DNA"/>
</dbReference>
<protein>
    <submittedName>
        <fullName evidence="2">Uncharacterized protein</fullName>
    </submittedName>
</protein>
<dbReference type="Proteomes" id="UP001163846">
    <property type="component" value="Unassembled WGS sequence"/>
</dbReference>
<organism evidence="2 3">
    <name type="scientific">Lentinula raphanica</name>
    <dbReference type="NCBI Taxonomy" id="153919"/>
    <lineage>
        <taxon>Eukaryota</taxon>
        <taxon>Fungi</taxon>
        <taxon>Dikarya</taxon>
        <taxon>Basidiomycota</taxon>
        <taxon>Agaricomycotina</taxon>
        <taxon>Agaricomycetes</taxon>
        <taxon>Agaricomycetidae</taxon>
        <taxon>Agaricales</taxon>
        <taxon>Marasmiineae</taxon>
        <taxon>Omphalotaceae</taxon>
        <taxon>Lentinula</taxon>
    </lineage>
</organism>
<dbReference type="AlphaFoldDB" id="A0AA38P4T9"/>
<reference evidence="2" key="1">
    <citation type="submission" date="2022-08" db="EMBL/GenBank/DDBJ databases">
        <authorList>
            <consortium name="DOE Joint Genome Institute"/>
            <person name="Min B."/>
            <person name="Riley R."/>
            <person name="Sierra-Patev S."/>
            <person name="Naranjo-Ortiz M."/>
            <person name="Looney B."/>
            <person name="Konkel Z."/>
            <person name="Slot J.C."/>
            <person name="Sakamoto Y."/>
            <person name="Steenwyk J.L."/>
            <person name="Rokas A."/>
            <person name="Carro J."/>
            <person name="Camarero S."/>
            <person name="Ferreira P."/>
            <person name="Molpeceres G."/>
            <person name="Ruiz-Duenas F.J."/>
            <person name="Serrano A."/>
            <person name="Henrissat B."/>
            <person name="Drula E."/>
            <person name="Hughes K.W."/>
            <person name="Mata J.L."/>
            <person name="Ishikawa N.K."/>
            <person name="Vargas-Isla R."/>
            <person name="Ushijima S."/>
            <person name="Smith C.A."/>
            <person name="Ahrendt S."/>
            <person name="Andreopoulos W."/>
            <person name="He G."/>
            <person name="Labutti K."/>
            <person name="Lipzen A."/>
            <person name="Ng V."/>
            <person name="Sandor L."/>
            <person name="Barry K."/>
            <person name="Martinez A.T."/>
            <person name="Xiao Y."/>
            <person name="Gibbons J.G."/>
            <person name="Terashima K."/>
            <person name="Hibbett D.S."/>
            <person name="Grigoriev I.V."/>
        </authorList>
    </citation>
    <scope>NUCLEOTIDE SEQUENCE</scope>
    <source>
        <strain evidence="2">TFB9207</strain>
    </source>
</reference>
<evidence type="ECO:0000256" key="1">
    <source>
        <dbReference type="SAM" id="MobiDB-lite"/>
    </source>
</evidence>
<name>A0AA38P4T9_9AGAR</name>
<keyword evidence="3" id="KW-1185">Reference proteome</keyword>
<accession>A0AA38P4T9</accession>
<gene>
    <name evidence="2" type="ORF">F5878DRAFT_643649</name>
</gene>
<proteinExistence type="predicted"/>
<feature type="region of interest" description="Disordered" evidence="1">
    <location>
        <begin position="61"/>
        <end position="98"/>
    </location>
</feature>
<feature type="compositionally biased region" description="Acidic residues" evidence="1">
    <location>
        <begin position="75"/>
        <end position="96"/>
    </location>
</feature>
<sequence length="117" mass="13697">MLLLYNEVLKLFRLVPSLTHLDVEEPSNRFRKADTMRWILELLAGPQDPGFPEAMATPEIDVDEDINSPFNHDDIDMDEEWDSEQEDDNGSDEEDHNSDLQELLLYRFDHLFTGCDR</sequence>
<evidence type="ECO:0000313" key="3">
    <source>
        <dbReference type="Proteomes" id="UP001163846"/>
    </source>
</evidence>
<comment type="caution">
    <text evidence="2">The sequence shown here is derived from an EMBL/GenBank/DDBJ whole genome shotgun (WGS) entry which is preliminary data.</text>
</comment>